<gene>
    <name evidence="2" type="ORF">CYCCA115_LOCUS17899</name>
</gene>
<feature type="compositionally biased region" description="Polar residues" evidence="1">
    <location>
        <begin position="255"/>
        <end position="270"/>
    </location>
</feature>
<feature type="region of interest" description="Disordered" evidence="1">
    <location>
        <begin position="299"/>
        <end position="318"/>
    </location>
</feature>
<proteinExistence type="predicted"/>
<evidence type="ECO:0000313" key="3">
    <source>
        <dbReference type="Proteomes" id="UP001295423"/>
    </source>
</evidence>
<reference evidence="2" key="1">
    <citation type="submission" date="2023-08" db="EMBL/GenBank/DDBJ databases">
        <authorList>
            <person name="Audoor S."/>
            <person name="Bilcke G."/>
        </authorList>
    </citation>
    <scope>NUCLEOTIDE SEQUENCE</scope>
</reference>
<evidence type="ECO:0000313" key="2">
    <source>
        <dbReference type="EMBL" id="CAJ1959478.1"/>
    </source>
</evidence>
<accession>A0AAD2JKW4</accession>
<name>A0AAD2JKW4_9STRA</name>
<evidence type="ECO:0000256" key="1">
    <source>
        <dbReference type="SAM" id="MobiDB-lite"/>
    </source>
</evidence>
<feature type="region of interest" description="Disordered" evidence="1">
    <location>
        <begin position="205"/>
        <end position="271"/>
    </location>
</feature>
<feature type="compositionally biased region" description="Pro residues" evidence="1">
    <location>
        <begin position="122"/>
        <end position="136"/>
    </location>
</feature>
<keyword evidence="3" id="KW-1185">Reference proteome</keyword>
<organism evidence="2 3">
    <name type="scientific">Cylindrotheca closterium</name>
    <dbReference type="NCBI Taxonomy" id="2856"/>
    <lineage>
        <taxon>Eukaryota</taxon>
        <taxon>Sar</taxon>
        <taxon>Stramenopiles</taxon>
        <taxon>Ochrophyta</taxon>
        <taxon>Bacillariophyta</taxon>
        <taxon>Bacillariophyceae</taxon>
        <taxon>Bacillariophycidae</taxon>
        <taxon>Bacillariales</taxon>
        <taxon>Bacillariaceae</taxon>
        <taxon>Cylindrotheca</taxon>
    </lineage>
</organism>
<sequence>MANYFLDGPDELAKLEFVSRQQLLEEDKIMKNKINNYVQLVHALTGQEVFMPVEDDAYSFVSVSSAGEEAEFDDDYDDDDEIEYIEVEEELLSVDEDDGGGADDVRLDPESANGLRIDIPEAPAPPPVDHAPPPTPSQIIRKLKATLVEAGMCQIRNTKRKSVKRSGDSNNWSYDMAKRRLDRELRRIQKRRAYRDAVENLPALTESMVQEDKQEHDDSSLSKLPAAATSSDGVPKKAMLAEKRTEPGATIGRDASSSTGPSVQAARPSTLQLQRQLSRRGSLSGSVFAGLLHTLDVNKRPPSAGSTPTAAGTATKRAYRSDQRLQAILKKHHTNLKEEKARILSDSQSELPPLE</sequence>
<comment type="caution">
    <text evidence="2">The sequence shown here is derived from an EMBL/GenBank/DDBJ whole genome shotgun (WGS) entry which is preliminary data.</text>
</comment>
<dbReference type="Proteomes" id="UP001295423">
    <property type="component" value="Unassembled WGS sequence"/>
</dbReference>
<protein>
    <submittedName>
        <fullName evidence="2">Uncharacterized protein</fullName>
    </submittedName>
</protein>
<dbReference type="EMBL" id="CAKOGP040002003">
    <property type="protein sequence ID" value="CAJ1959478.1"/>
    <property type="molecule type" value="Genomic_DNA"/>
</dbReference>
<feature type="compositionally biased region" description="Basic and acidic residues" evidence="1">
    <location>
        <begin position="210"/>
        <end position="220"/>
    </location>
</feature>
<dbReference type="AlphaFoldDB" id="A0AAD2JKW4"/>
<feature type="region of interest" description="Disordered" evidence="1">
    <location>
        <begin position="115"/>
        <end position="137"/>
    </location>
</feature>
<feature type="compositionally biased region" description="Low complexity" evidence="1">
    <location>
        <begin position="301"/>
        <end position="315"/>
    </location>
</feature>